<protein>
    <submittedName>
        <fullName evidence="1">Uncharacterized protein</fullName>
    </submittedName>
</protein>
<accession>A0A7S3IZF1</accession>
<organism evidence="1">
    <name type="scientific">Euplotes harpa</name>
    <dbReference type="NCBI Taxonomy" id="151035"/>
    <lineage>
        <taxon>Eukaryota</taxon>
        <taxon>Sar</taxon>
        <taxon>Alveolata</taxon>
        <taxon>Ciliophora</taxon>
        <taxon>Intramacronucleata</taxon>
        <taxon>Spirotrichea</taxon>
        <taxon>Hypotrichia</taxon>
        <taxon>Euplotida</taxon>
        <taxon>Euplotidae</taxon>
        <taxon>Euplotes</taxon>
    </lineage>
</organism>
<proteinExistence type="predicted"/>
<gene>
    <name evidence="1" type="ORF">EHAR0213_LOCUS633</name>
</gene>
<reference evidence="1" key="1">
    <citation type="submission" date="2021-01" db="EMBL/GenBank/DDBJ databases">
        <authorList>
            <person name="Corre E."/>
            <person name="Pelletier E."/>
            <person name="Niang G."/>
            <person name="Scheremetjew M."/>
            <person name="Finn R."/>
            <person name="Kale V."/>
            <person name="Holt S."/>
            <person name="Cochrane G."/>
            <person name="Meng A."/>
            <person name="Brown T."/>
            <person name="Cohen L."/>
        </authorList>
    </citation>
    <scope>NUCLEOTIDE SEQUENCE</scope>
    <source>
        <strain evidence="1">FSP1.4</strain>
    </source>
</reference>
<evidence type="ECO:0000313" key="1">
    <source>
        <dbReference type="EMBL" id="CAE0341726.1"/>
    </source>
</evidence>
<name>A0A7S3IZF1_9SPIT</name>
<dbReference type="AlphaFoldDB" id="A0A7S3IZF1"/>
<dbReference type="EMBL" id="HBII01001423">
    <property type="protein sequence ID" value="CAE0341726.1"/>
    <property type="molecule type" value="Transcribed_RNA"/>
</dbReference>
<sequence length="114" mass="13065">MLMPVSFDELCALKTKPMMLSISQGTNVITLRIHVHFDKLLIANLPSCCSLFWLIKLPALFALIHLFKMIPAMSDRGTDTSKISSNERTISRPEDFKIKLRMKKKIEIRRTAMS</sequence>